<proteinExistence type="predicted"/>
<dbReference type="Pfam" id="PF13480">
    <property type="entry name" value="Acetyltransf_6"/>
    <property type="match status" value="1"/>
</dbReference>
<organism evidence="2 3">
    <name type="scientific">Candidatus Aphodosoma intestinipullorum</name>
    <dbReference type="NCBI Taxonomy" id="2840674"/>
    <lineage>
        <taxon>Bacteria</taxon>
        <taxon>Pseudomonadati</taxon>
        <taxon>Bacteroidota</taxon>
        <taxon>Bacteroidia</taxon>
        <taxon>Bacteroidales</taxon>
        <taxon>Candidatus Aphodosoma</taxon>
    </lineage>
</organism>
<dbReference type="InterPro" id="IPR016181">
    <property type="entry name" value="Acyl_CoA_acyltransferase"/>
</dbReference>
<dbReference type="AlphaFoldDB" id="A0A940IED8"/>
<comment type="caution">
    <text evidence="2">The sequence shown here is derived from an EMBL/GenBank/DDBJ whole genome shotgun (WGS) entry which is preliminary data.</text>
</comment>
<evidence type="ECO:0000313" key="3">
    <source>
        <dbReference type="Proteomes" id="UP000712007"/>
    </source>
</evidence>
<evidence type="ECO:0000259" key="1">
    <source>
        <dbReference type="Pfam" id="PF13480"/>
    </source>
</evidence>
<name>A0A940IED8_9BACT</name>
<reference evidence="2" key="1">
    <citation type="submission" date="2020-10" db="EMBL/GenBank/DDBJ databases">
        <authorList>
            <person name="Gilroy R."/>
        </authorList>
    </citation>
    <scope>NUCLEOTIDE SEQUENCE</scope>
    <source>
        <strain evidence="2">3924</strain>
    </source>
</reference>
<dbReference type="Proteomes" id="UP000712007">
    <property type="component" value="Unassembled WGS sequence"/>
</dbReference>
<dbReference type="Gene3D" id="3.40.630.30">
    <property type="match status" value="1"/>
</dbReference>
<feature type="domain" description="BioF2-like acetyltransferase" evidence="1">
    <location>
        <begin position="159"/>
        <end position="255"/>
    </location>
</feature>
<sequence>MKVIHLEHKQIDRELWDRRVDGAGVTLPYVYSWYLDAVSPGWEALVSDYGYTYFMPLTVKERFGFRYVIQPRWVQQLGLFSEFEVCGDRVAEFLKSMPYIVYDFNLNEGNETGGVQYPNMVIDLSQGYEYIAAGYAENTRRNVRKAREAGLSVKEITAGECVGFWSAVNVRMPKDMHTALSAVAEAAVSRGKATAYGVCAEDGGLVATLLLLTNGRRAVYLAPASDSRGKETRAMFLLVDELLRRYAGTGMTFDFEGSRIEGVARFYEGFGGQRRHYGRARHCRPEWLVRMMHR</sequence>
<protein>
    <submittedName>
        <fullName evidence="2">GNAT family N-acetyltransferase</fullName>
    </submittedName>
</protein>
<dbReference type="SUPFAM" id="SSF55729">
    <property type="entry name" value="Acyl-CoA N-acyltransferases (Nat)"/>
    <property type="match status" value="1"/>
</dbReference>
<accession>A0A940IED8</accession>
<dbReference type="EMBL" id="JADIMV010000047">
    <property type="protein sequence ID" value="MBO8439529.1"/>
    <property type="molecule type" value="Genomic_DNA"/>
</dbReference>
<gene>
    <name evidence="2" type="ORF">IAC51_02655</name>
</gene>
<evidence type="ECO:0000313" key="2">
    <source>
        <dbReference type="EMBL" id="MBO8439529.1"/>
    </source>
</evidence>
<dbReference type="InterPro" id="IPR038740">
    <property type="entry name" value="BioF2-like_GNAT_dom"/>
</dbReference>
<reference evidence="2" key="2">
    <citation type="journal article" date="2021" name="PeerJ">
        <title>Extensive microbial diversity within the chicken gut microbiome revealed by metagenomics and culture.</title>
        <authorList>
            <person name="Gilroy R."/>
            <person name="Ravi A."/>
            <person name="Getino M."/>
            <person name="Pursley I."/>
            <person name="Horton D.L."/>
            <person name="Alikhan N.F."/>
            <person name="Baker D."/>
            <person name="Gharbi K."/>
            <person name="Hall N."/>
            <person name="Watson M."/>
            <person name="Adriaenssens E.M."/>
            <person name="Foster-Nyarko E."/>
            <person name="Jarju S."/>
            <person name="Secka A."/>
            <person name="Antonio M."/>
            <person name="Oren A."/>
            <person name="Chaudhuri R.R."/>
            <person name="La Ragione R."/>
            <person name="Hildebrand F."/>
            <person name="Pallen M.J."/>
        </authorList>
    </citation>
    <scope>NUCLEOTIDE SEQUENCE</scope>
    <source>
        <strain evidence="2">3924</strain>
    </source>
</reference>